<dbReference type="InParanoid" id="A0A517SA77"/>
<dbReference type="InterPro" id="IPR037914">
    <property type="entry name" value="SpoVT-AbrB_sf"/>
</dbReference>
<feature type="domain" description="SpoVT-AbrB" evidence="3">
    <location>
        <begin position="11"/>
        <end position="56"/>
    </location>
</feature>
<dbReference type="InterPro" id="IPR007159">
    <property type="entry name" value="SpoVT-AbrB_dom"/>
</dbReference>
<organism evidence="4 5">
    <name type="scientific">Caulifigura coniformis</name>
    <dbReference type="NCBI Taxonomy" id="2527983"/>
    <lineage>
        <taxon>Bacteria</taxon>
        <taxon>Pseudomonadati</taxon>
        <taxon>Planctomycetota</taxon>
        <taxon>Planctomycetia</taxon>
        <taxon>Planctomycetales</taxon>
        <taxon>Planctomycetaceae</taxon>
        <taxon>Caulifigura</taxon>
    </lineage>
</organism>
<sequence>MDDIGTIPSHVYRTKLDRSGRIVLPQRVRDKLHLSSGDEVLVVPSGDSYRIETPEQSLKAAQDYFKSLVPAGVSLVDELLADRHAEAARERTESEGAPTGETSPRG</sequence>
<evidence type="ECO:0000313" key="5">
    <source>
        <dbReference type="Proteomes" id="UP000315700"/>
    </source>
</evidence>
<protein>
    <submittedName>
        <fullName evidence="4">SpoVT / AbrB like domain protein</fullName>
    </submittedName>
</protein>
<feature type="region of interest" description="Disordered" evidence="2">
    <location>
        <begin position="84"/>
        <end position="106"/>
    </location>
</feature>
<dbReference type="AlphaFoldDB" id="A0A517SA77"/>
<dbReference type="OrthoDB" id="9811597at2"/>
<evidence type="ECO:0000313" key="4">
    <source>
        <dbReference type="EMBL" id="QDT53022.1"/>
    </source>
</evidence>
<accession>A0A517SA77</accession>
<dbReference type="GO" id="GO:0003677">
    <property type="term" value="F:DNA binding"/>
    <property type="evidence" value="ECO:0007669"/>
    <property type="project" value="UniProtKB-UniRule"/>
</dbReference>
<reference evidence="4 5" key="1">
    <citation type="submission" date="2019-02" db="EMBL/GenBank/DDBJ databases">
        <title>Deep-cultivation of Planctomycetes and their phenomic and genomic characterization uncovers novel biology.</title>
        <authorList>
            <person name="Wiegand S."/>
            <person name="Jogler M."/>
            <person name="Boedeker C."/>
            <person name="Pinto D."/>
            <person name="Vollmers J."/>
            <person name="Rivas-Marin E."/>
            <person name="Kohn T."/>
            <person name="Peeters S.H."/>
            <person name="Heuer A."/>
            <person name="Rast P."/>
            <person name="Oberbeckmann S."/>
            <person name="Bunk B."/>
            <person name="Jeske O."/>
            <person name="Meyerdierks A."/>
            <person name="Storesund J.E."/>
            <person name="Kallscheuer N."/>
            <person name="Luecker S."/>
            <person name="Lage O.M."/>
            <person name="Pohl T."/>
            <person name="Merkel B.J."/>
            <person name="Hornburger P."/>
            <person name="Mueller R.-W."/>
            <person name="Bruemmer F."/>
            <person name="Labrenz M."/>
            <person name="Spormann A.M."/>
            <person name="Op den Camp H."/>
            <person name="Overmann J."/>
            <person name="Amann R."/>
            <person name="Jetten M.S.M."/>
            <person name="Mascher T."/>
            <person name="Medema M.H."/>
            <person name="Devos D.P."/>
            <person name="Kaster A.-K."/>
            <person name="Ovreas L."/>
            <person name="Rohde M."/>
            <person name="Galperin M.Y."/>
            <person name="Jogler C."/>
        </authorList>
    </citation>
    <scope>NUCLEOTIDE SEQUENCE [LARGE SCALE GENOMIC DNA]</scope>
    <source>
        <strain evidence="4 5">Pan44</strain>
    </source>
</reference>
<dbReference type="NCBIfam" id="TIGR01439">
    <property type="entry name" value="lp_hng_hel_AbrB"/>
    <property type="match status" value="1"/>
</dbReference>
<gene>
    <name evidence="4" type="ORF">Pan44_10370</name>
</gene>
<dbReference type="KEGG" id="ccos:Pan44_10370"/>
<evidence type="ECO:0000256" key="2">
    <source>
        <dbReference type="SAM" id="MobiDB-lite"/>
    </source>
</evidence>
<evidence type="ECO:0000259" key="3">
    <source>
        <dbReference type="PROSITE" id="PS51740"/>
    </source>
</evidence>
<name>A0A517SA77_9PLAN</name>
<keyword evidence="5" id="KW-1185">Reference proteome</keyword>
<dbReference type="Gene3D" id="2.10.260.10">
    <property type="match status" value="1"/>
</dbReference>
<dbReference type="Proteomes" id="UP000315700">
    <property type="component" value="Chromosome"/>
</dbReference>
<dbReference type="SMART" id="SM00966">
    <property type="entry name" value="SpoVT_AbrB"/>
    <property type="match status" value="1"/>
</dbReference>
<proteinExistence type="predicted"/>
<feature type="compositionally biased region" description="Basic and acidic residues" evidence="2">
    <location>
        <begin position="84"/>
        <end position="94"/>
    </location>
</feature>
<dbReference type="SUPFAM" id="SSF89447">
    <property type="entry name" value="AbrB/MazE/MraZ-like"/>
    <property type="match status" value="1"/>
</dbReference>
<dbReference type="PROSITE" id="PS51740">
    <property type="entry name" value="SPOVT_ABRB"/>
    <property type="match status" value="1"/>
</dbReference>
<dbReference type="RefSeq" id="WP_145027876.1">
    <property type="nucleotide sequence ID" value="NZ_CP036271.1"/>
</dbReference>
<dbReference type="EMBL" id="CP036271">
    <property type="protein sequence ID" value="QDT53022.1"/>
    <property type="molecule type" value="Genomic_DNA"/>
</dbReference>
<evidence type="ECO:0000256" key="1">
    <source>
        <dbReference type="PROSITE-ProRule" id="PRU01076"/>
    </source>
</evidence>
<keyword evidence="1" id="KW-0238">DNA-binding</keyword>
<dbReference type="Pfam" id="PF04014">
    <property type="entry name" value="MazE_antitoxin"/>
    <property type="match status" value="1"/>
</dbReference>